<gene>
    <name evidence="2" type="ORF">KQX54_009424</name>
</gene>
<keyword evidence="1" id="KW-0812">Transmembrane</keyword>
<evidence type="ECO:0000256" key="1">
    <source>
        <dbReference type="SAM" id="Phobius"/>
    </source>
</evidence>
<dbReference type="AlphaFoldDB" id="A0AAV7HSQ0"/>
<feature type="transmembrane region" description="Helical" evidence="1">
    <location>
        <begin position="6"/>
        <end position="24"/>
    </location>
</feature>
<reference evidence="2 3" key="1">
    <citation type="journal article" date="2021" name="J. Hered.">
        <title>A chromosome-level genome assembly of the parasitoid wasp, Cotesia glomerata (Hymenoptera: Braconidae).</title>
        <authorList>
            <person name="Pinto B.J."/>
            <person name="Weis J.J."/>
            <person name="Gamble T."/>
            <person name="Ode P.J."/>
            <person name="Paul R."/>
            <person name="Zaspel J.M."/>
        </authorList>
    </citation>
    <scope>NUCLEOTIDE SEQUENCE [LARGE SCALE GENOMIC DNA]</scope>
    <source>
        <strain evidence="2">CgM1</strain>
    </source>
</reference>
<name>A0AAV7HSQ0_COTGL</name>
<sequence>MFISLSNISVLHITIYEIIFYFAISIKYTHKMGDFGYNPAHIYYYNHHGFLVEFYDNDSEEDYYDSEEEVYFDQLDDAAEPNGIIIEDIFDQPDYDEDVYDQPYYVEDVYDQLPVEENGGSDYEDSYDTQDDVENVDLPNDYVEDLSYHDANDVPEYYDDYISDNEADYWENYQNDYESSSYYVDSDDYFSD</sequence>
<evidence type="ECO:0000313" key="3">
    <source>
        <dbReference type="Proteomes" id="UP000826195"/>
    </source>
</evidence>
<dbReference type="EMBL" id="JAHXZJ010002982">
    <property type="protein sequence ID" value="KAH0534865.1"/>
    <property type="molecule type" value="Genomic_DNA"/>
</dbReference>
<protein>
    <submittedName>
        <fullName evidence="2">Uncharacterized protein</fullName>
    </submittedName>
</protein>
<keyword evidence="1" id="KW-1133">Transmembrane helix</keyword>
<organism evidence="2 3">
    <name type="scientific">Cotesia glomerata</name>
    <name type="common">Lepidopteran parasitic wasp</name>
    <name type="synonym">Apanteles glomeratus</name>
    <dbReference type="NCBI Taxonomy" id="32391"/>
    <lineage>
        <taxon>Eukaryota</taxon>
        <taxon>Metazoa</taxon>
        <taxon>Ecdysozoa</taxon>
        <taxon>Arthropoda</taxon>
        <taxon>Hexapoda</taxon>
        <taxon>Insecta</taxon>
        <taxon>Pterygota</taxon>
        <taxon>Neoptera</taxon>
        <taxon>Endopterygota</taxon>
        <taxon>Hymenoptera</taxon>
        <taxon>Apocrita</taxon>
        <taxon>Ichneumonoidea</taxon>
        <taxon>Braconidae</taxon>
        <taxon>Microgastrinae</taxon>
        <taxon>Cotesia</taxon>
    </lineage>
</organism>
<keyword evidence="3" id="KW-1185">Reference proteome</keyword>
<evidence type="ECO:0000313" key="2">
    <source>
        <dbReference type="EMBL" id="KAH0534865.1"/>
    </source>
</evidence>
<dbReference type="Proteomes" id="UP000826195">
    <property type="component" value="Unassembled WGS sequence"/>
</dbReference>
<comment type="caution">
    <text evidence="2">The sequence shown here is derived from an EMBL/GenBank/DDBJ whole genome shotgun (WGS) entry which is preliminary data.</text>
</comment>
<accession>A0AAV7HSQ0</accession>
<keyword evidence="1" id="KW-0472">Membrane</keyword>
<proteinExistence type="predicted"/>